<gene>
    <name evidence="2" type="primary">C11orf21</name>
</gene>
<sequence>FLVWPPRTVLRGGRSWAGLGVGCRGNSAWGRGGELCSWLCLAHPWNSFSNLDLPGAGEAGLEHHPFMGCLFASAVPRWPHLSSQSGVKLPDRWTGTLGWPSRDQEAPGSGMPPAAAQPSAHDTFVPPATAHETTDHPVLHWLACCCCFSLPGQLPLVIRLGWDLDLEAGPSSGRLCPRARRWQPLPS</sequence>
<evidence type="ECO:0000313" key="2">
    <source>
        <dbReference type="Ensembl" id="ENSCATP00000015702.1"/>
    </source>
</evidence>
<dbReference type="AlphaFoldDB" id="A0A2K5LRX5"/>
<dbReference type="InterPro" id="IPR027894">
    <property type="entry name" value="DUF4620"/>
</dbReference>
<dbReference type="Ensembl" id="ENSCATT00000039858.1">
    <property type="protein sequence ID" value="ENSCATP00000015702.1"/>
    <property type="gene ID" value="ENSCATG00000031829.1"/>
</dbReference>
<keyword evidence="3" id="KW-1185">Reference proteome</keyword>
<evidence type="ECO:0000313" key="3">
    <source>
        <dbReference type="Proteomes" id="UP000233060"/>
    </source>
</evidence>
<evidence type="ECO:0000256" key="1">
    <source>
        <dbReference type="SAM" id="MobiDB-lite"/>
    </source>
</evidence>
<reference evidence="2" key="1">
    <citation type="submission" date="2025-08" db="UniProtKB">
        <authorList>
            <consortium name="Ensembl"/>
        </authorList>
    </citation>
    <scope>IDENTIFICATION</scope>
</reference>
<protein>
    <submittedName>
        <fullName evidence="2">Chromosome 11 open reading frame 21</fullName>
    </submittedName>
</protein>
<accession>A0A2K5LRX5</accession>
<dbReference type="GeneTree" id="ENSGT00390000000843"/>
<dbReference type="Proteomes" id="UP000233060">
    <property type="component" value="Unassembled WGS sequence"/>
</dbReference>
<reference evidence="2" key="2">
    <citation type="submission" date="2025-09" db="UniProtKB">
        <authorList>
            <consortium name="Ensembl"/>
        </authorList>
    </citation>
    <scope>IDENTIFICATION</scope>
</reference>
<feature type="region of interest" description="Disordered" evidence="1">
    <location>
        <begin position="96"/>
        <end position="129"/>
    </location>
</feature>
<proteinExistence type="predicted"/>
<organism evidence="2 3">
    <name type="scientific">Cercocebus atys</name>
    <name type="common">Sooty mangabey</name>
    <name type="synonym">Cercocebus torquatus atys</name>
    <dbReference type="NCBI Taxonomy" id="9531"/>
    <lineage>
        <taxon>Eukaryota</taxon>
        <taxon>Metazoa</taxon>
        <taxon>Chordata</taxon>
        <taxon>Craniata</taxon>
        <taxon>Vertebrata</taxon>
        <taxon>Euteleostomi</taxon>
        <taxon>Mammalia</taxon>
        <taxon>Eutheria</taxon>
        <taxon>Euarchontoglires</taxon>
        <taxon>Primates</taxon>
        <taxon>Haplorrhini</taxon>
        <taxon>Catarrhini</taxon>
        <taxon>Cercopithecidae</taxon>
        <taxon>Cercopithecinae</taxon>
        <taxon>Cercocebus</taxon>
    </lineage>
</organism>
<dbReference type="Pfam" id="PF15399">
    <property type="entry name" value="DUF4620"/>
    <property type="match status" value="1"/>
</dbReference>
<name>A0A2K5LRX5_CERAT</name>